<evidence type="ECO:0000259" key="2">
    <source>
        <dbReference type="PROSITE" id="PS50020"/>
    </source>
</evidence>
<dbReference type="SMART" id="SM00456">
    <property type="entry name" value="WW"/>
    <property type="match status" value="5"/>
</dbReference>
<feature type="region of interest" description="Disordered" evidence="1">
    <location>
        <begin position="492"/>
        <end position="531"/>
    </location>
</feature>
<sequence>MASMALLVTGESQWLPDDQDEGEDDSSDEESALPAKAHAANLPEGWQEKYTESGAAYYYNIHTGEQTWEKPTSELSVSIDAANPWEERYDESSQAVYYFNKMTGESVWEKPANYDELVAASAVSLTMESIAAPATPTGSPLRTRKLEEREDPASGYLYFFNNQTQESVWEKPADFDDELEAYEEVKAPTAEEGAASTTTAAPAPAVIWEKKTTDEGYEYFFNSLTGESVWEQPEGYVDPNTAVNQPSSTTSAATTSPWEVRFTDEGYEYYFNTMTHESAWEKPADFDAPAAEEGTPDQGTAQASASSAPRMHLQFSTLGMFASVKLFDRPWQRKWVQVKFTSASNTYELTATNAPTSSSPSLTVSDYEKLAFSLSTITTLVKSATLPTLQVIRAGDSPNTIHPLTIVFPSVPDMDNFIDAVALRNSTSTPYNTITVTFGEVLDITEDDVAALQVLTVQELQEDELALQAHSEELSLMLGNMRNISRAHGKGLVVDNDYEDDEDGADEDDEEDDNDGEDGDEDDEDFLSPNV</sequence>
<comment type="caution">
    <text evidence="3">The sequence shown here is derived from an EMBL/GenBank/DDBJ whole genome shotgun (WGS) entry which is preliminary data.</text>
</comment>
<feature type="domain" description="WW" evidence="2">
    <location>
        <begin position="154"/>
        <end position="174"/>
    </location>
</feature>
<feature type="compositionally biased region" description="Polar residues" evidence="1">
    <location>
        <begin position="297"/>
        <end position="306"/>
    </location>
</feature>
<dbReference type="EMBL" id="BRYA01000396">
    <property type="protein sequence ID" value="GMI48427.1"/>
    <property type="molecule type" value="Genomic_DNA"/>
</dbReference>
<feature type="non-terminal residue" evidence="3">
    <location>
        <position position="531"/>
    </location>
</feature>
<dbReference type="GO" id="GO:0045292">
    <property type="term" value="P:mRNA cis splicing, via spliceosome"/>
    <property type="evidence" value="ECO:0007669"/>
    <property type="project" value="InterPro"/>
</dbReference>
<dbReference type="InterPro" id="IPR039726">
    <property type="entry name" value="Prp40-like"/>
</dbReference>
<dbReference type="Gene3D" id="2.20.70.10">
    <property type="match status" value="5"/>
</dbReference>
<feature type="region of interest" description="Disordered" evidence="1">
    <location>
        <begin position="1"/>
        <end position="46"/>
    </location>
</feature>
<evidence type="ECO:0000256" key="1">
    <source>
        <dbReference type="SAM" id="MobiDB-lite"/>
    </source>
</evidence>
<dbReference type="GO" id="GO:0003723">
    <property type="term" value="F:RNA binding"/>
    <property type="evidence" value="ECO:0007669"/>
    <property type="project" value="TreeGrafter"/>
</dbReference>
<feature type="domain" description="WW" evidence="2">
    <location>
        <begin position="208"/>
        <end position="235"/>
    </location>
</feature>
<accession>A0A9W7GMI4</accession>
<dbReference type="Proteomes" id="UP001165065">
    <property type="component" value="Unassembled WGS sequence"/>
</dbReference>
<reference evidence="4" key="1">
    <citation type="journal article" date="2023" name="Commun. Biol.">
        <title>Genome analysis of Parmales, the sister group of diatoms, reveals the evolutionary specialization of diatoms from phago-mixotrophs to photoautotrophs.</title>
        <authorList>
            <person name="Ban H."/>
            <person name="Sato S."/>
            <person name="Yoshikawa S."/>
            <person name="Yamada K."/>
            <person name="Nakamura Y."/>
            <person name="Ichinomiya M."/>
            <person name="Sato N."/>
            <person name="Blanc-Mathieu R."/>
            <person name="Endo H."/>
            <person name="Kuwata A."/>
            <person name="Ogata H."/>
        </authorList>
    </citation>
    <scope>NUCLEOTIDE SEQUENCE [LARGE SCALE GENOMIC DNA]</scope>
</reference>
<dbReference type="InterPro" id="IPR001202">
    <property type="entry name" value="WW_dom"/>
</dbReference>
<feature type="domain" description="WW" evidence="2">
    <location>
        <begin position="79"/>
        <end position="113"/>
    </location>
</feature>
<organism evidence="3 4">
    <name type="scientific">Triparma columacea</name>
    <dbReference type="NCBI Taxonomy" id="722753"/>
    <lineage>
        <taxon>Eukaryota</taxon>
        <taxon>Sar</taxon>
        <taxon>Stramenopiles</taxon>
        <taxon>Ochrophyta</taxon>
        <taxon>Bolidophyceae</taxon>
        <taxon>Parmales</taxon>
        <taxon>Triparmaceae</taxon>
        <taxon>Triparma</taxon>
    </lineage>
</organism>
<dbReference type="OrthoDB" id="187617at2759"/>
<gene>
    <name evidence="3" type="ORF">TrCOL_g4157</name>
</gene>
<dbReference type="PANTHER" id="PTHR11864">
    <property type="entry name" value="PRE-MRNA-PROCESSING PROTEIN PRP40"/>
    <property type="match status" value="1"/>
</dbReference>
<dbReference type="GO" id="GO:0005685">
    <property type="term" value="C:U1 snRNP"/>
    <property type="evidence" value="ECO:0007669"/>
    <property type="project" value="TreeGrafter"/>
</dbReference>
<dbReference type="SUPFAM" id="SSF51045">
    <property type="entry name" value="WW domain"/>
    <property type="match status" value="5"/>
</dbReference>
<name>A0A9W7GMI4_9STRA</name>
<dbReference type="Pfam" id="PF00397">
    <property type="entry name" value="WW"/>
    <property type="match status" value="5"/>
</dbReference>
<proteinExistence type="predicted"/>
<dbReference type="PANTHER" id="PTHR11864:SF0">
    <property type="entry name" value="PRP40 PRE-MRNA PROCESSING FACTOR 40 HOMOLOG A (YEAST)"/>
    <property type="match status" value="1"/>
</dbReference>
<feature type="domain" description="WW" evidence="2">
    <location>
        <begin position="252"/>
        <end position="285"/>
    </location>
</feature>
<dbReference type="PROSITE" id="PS50020">
    <property type="entry name" value="WW_DOMAIN_2"/>
    <property type="match status" value="5"/>
</dbReference>
<dbReference type="GO" id="GO:0071004">
    <property type="term" value="C:U2-type prespliceosome"/>
    <property type="evidence" value="ECO:0007669"/>
    <property type="project" value="TreeGrafter"/>
</dbReference>
<dbReference type="CDD" id="cd00201">
    <property type="entry name" value="WW"/>
    <property type="match status" value="5"/>
</dbReference>
<evidence type="ECO:0000313" key="4">
    <source>
        <dbReference type="Proteomes" id="UP001165065"/>
    </source>
</evidence>
<dbReference type="AlphaFoldDB" id="A0A9W7GMI4"/>
<protein>
    <recommendedName>
        <fullName evidence="2">WW domain-containing protein</fullName>
    </recommendedName>
</protein>
<dbReference type="InterPro" id="IPR036020">
    <property type="entry name" value="WW_dom_sf"/>
</dbReference>
<feature type="region of interest" description="Disordered" evidence="1">
    <location>
        <begin position="287"/>
        <end position="306"/>
    </location>
</feature>
<feature type="domain" description="WW" evidence="2">
    <location>
        <begin position="40"/>
        <end position="73"/>
    </location>
</feature>
<feature type="compositionally biased region" description="Acidic residues" evidence="1">
    <location>
        <begin position="496"/>
        <end position="531"/>
    </location>
</feature>
<keyword evidence="4" id="KW-1185">Reference proteome</keyword>
<feature type="compositionally biased region" description="Acidic residues" evidence="1">
    <location>
        <begin position="17"/>
        <end position="31"/>
    </location>
</feature>
<evidence type="ECO:0000313" key="3">
    <source>
        <dbReference type="EMBL" id="GMI48427.1"/>
    </source>
</evidence>